<name>A0A7W7WQX9_9ACTN</name>
<accession>A0A7W7WQX9</accession>
<evidence type="ECO:0000256" key="1">
    <source>
        <dbReference type="SAM" id="Phobius"/>
    </source>
</evidence>
<dbReference type="AlphaFoldDB" id="A0A7W7WQX9"/>
<feature type="transmembrane region" description="Helical" evidence="1">
    <location>
        <begin position="13"/>
        <end position="36"/>
    </location>
</feature>
<keyword evidence="1" id="KW-0472">Membrane</keyword>
<comment type="caution">
    <text evidence="3">The sequence shown here is derived from an EMBL/GenBank/DDBJ whole genome shotgun (WGS) entry which is preliminary data.</text>
</comment>
<dbReference type="InterPro" id="IPR019692">
    <property type="entry name" value="CFP-6_PH"/>
</dbReference>
<feature type="transmembrane region" description="Helical" evidence="1">
    <location>
        <begin position="48"/>
        <end position="71"/>
    </location>
</feature>
<protein>
    <recommendedName>
        <fullName evidence="2">Low molecular weight protein antigen 6 PH domain-containing protein</fullName>
    </recommendedName>
</protein>
<dbReference type="EMBL" id="JACHJW010000001">
    <property type="protein sequence ID" value="MBB4959972.1"/>
    <property type="molecule type" value="Genomic_DNA"/>
</dbReference>
<dbReference type="Pfam" id="PF10756">
    <property type="entry name" value="bPH_6"/>
    <property type="match status" value="1"/>
</dbReference>
<reference evidence="3 4" key="1">
    <citation type="submission" date="2020-08" db="EMBL/GenBank/DDBJ databases">
        <title>Sequencing the genomes of 1000 actinobacteria strains.</title>
        <authorList>
            <person name="Klenk H.-P."/>
        </authorList>
    </citation>
    <scope>NUCLEOTIDE SEQUENCE [LARGE SCALE GENOMIC DNA]</scope>
    <source>
        <strain evidence="3 4">DSM 45886</strain>
    </source>
</reference>
<dbReference type="RefSeq" id="WP_184535806.1">
    <property type="nucleotide sequence ID" value="NZ_JACHJW010000001.1"/>
</dbReference>
<keyword evidence="4" id="KW-1185">Reference proteome</keyword>
<evidence type="ECO:0000313" key="4">
    <source>
        <dbReference type="Proteomes" id="UP000578819"/>
    </source>
</evidence>
<feature type="domain" description="Low molecular weight protein antigen 6 PH" evidence="2">
    <location>
        <begin position="67"/>
        <end position="121"/>
    </location>
</feature>
<evidence type="ECO:0000259" key="2">
    <source>
        <dbReference type="Pfam" id="PF10756"/>
    </source>
</evidence>
<keyword evidence="1" id="KW-1133">Transmembrane helix</keyword>
<keyword evidence="1" id="KW-0812">Transmembrane</keyword>
<gene>
    <name evidence="3" type="ORF">FHR38_003705</name>
</gene>
<evidence type="ECO:0000313" key="3">
    <source>
        <dbReference type="EMBL" id="MBB4959972.1"/>
    </source>
</evidence>
<proteinExistence type="predicted"/>
<organism evidence="3 4">
    <name type="scientific">Micromonospora polyrhachis</name>
    <dbReference type="NCBI Taxonomy" id="1282883"/>
    <lineage>
        <taxon>Bacteria</taxon>
        <taxon>Bacillati</taxon>
        <taxon>Actinomycetota</taxon>
        <taxon>Actinomycetes</taxon>
        <taxon>Micromonosporales</taxon>
        <taxon>Micromonosporaceae</taxon>
        <taxon>Micromonospora</taxon>
    </lineage>
</organism>
<sequence>MTKLLTLRSAVDAWFYGLFGVTCAATTLSAAFVIIVDGDFGSSLGQMLIALVALVVMSVALLRMATLRVVVHGDHLQLVNPLRSYRIAWGDIEKVELVSDRGWHVLVWVGDAPIRAWGLSKFGRFGAAANSAYDDPNTDAPRWLREGHATLRRYWRKHR</sequence>
<dbReference type="Proteomes" id="UP000578819">
    <property type="component" value="Unassembled WGS sequence"/>
</dbReference>